<dbReference type="InterPro" id="IPR003593">
    <property type="entry name" value="AAA+_ATPase"/>
</dbReference>
<accession>K0YX02</accession>
<gene>
    <name evidence="5" type="ORF">HMPREF9241_00117</name>
</gene>
<dbReference type="Pfam" id="PF17866">
    <property type="entry name" value="AAA_lid_6"/>
    <property type="match status" value="2"/>
</dbReference>
<evidence type="ECO:0000256" key="1">
    <source>
        <dbReference type="ARBA" id="ARBA00010378"/>
    </source>
</evidence>
<dbReference type="STRING" id="883077.HMPREF9241_00117"/>
<feature type="domain" description="AAA+ ATPase" evidence="4">
    <location>
        <begin position="708"/>
        <end position="841"/>
    </location>
</feature>
<dbReference type="InterPro" id="IPR003959">
    <property type="entry name" value="ATPase_AAA_core"/>
</dbReference>
<dbReference type="EMBL" id="AGWQ01000002">
    <property type="protein sequence ID" value="EJZ88256.1"/>
    <property type="molecule type" value="Genomic_DNA"/>
</dbReference>
<keyword evidence="2" id="KW-0547">Nucleotide-binding</keyword>
<dbReference type="GO" id="GO:0016887">
    <property type="term" value="F:ATP hydrolysis activity"/>
    <property type="evidence" value="ECO:0007669"/>
    <property type="project" value="InterPro"/>
</dbReference>
<reference evidence="5 6" key="1">
    <citation type="submission" date="2012-07" db="EMBL/GenBank/DDBJ databases">
        <title>The Genome Sequence of Actinomyces turicensis ACS-279-V-COL4.</title>
        <authorList>
            <consortium name="The Broad Institute Genome Sequencing Platform"/>
            <person name="Earl A."/>
            <person name="Ward D."/>
            <person name="Feldgarden M."/>
            <person name="Gevers D."/>
            <person name="Saerens B."/>
            <person name="Vaneechoutte M."/>
            <person name="Walker B."/>
            <person name="Young S.K."/>
            <person name="Zeng Q."/>
            <person name="Gargeya S."/>
            <person name="Fitzgerald M."/>
            <person name="Haas B."/>
            <person name="Abouelleil A."/>
            <person name="Alvarado L."/>
            <person name="Arachchi H.M."/>
            <person name="Berlin A."/>
            <person name="Chapman S.B."/>
            <person name="Goldberg J."/>
            <person name="Griggs A."/>
            <person name="Gujja S."/>
            <person name="Hansen M."/>
            <person name="Howarth C."/>
            <person name="Imamovic A."/>
            <person name="Larimer J."/>
            <person name="McCowen C."/>
            <person name="Montmayeur A."/>
            <person name="Murphy C."/>
            <person name="Neiman D."/>
            <person name="Pearson M."/>
            <person name="Priest M."/>
            <person name="Roberts A."/>
            <person name="Saif S."/>
            <person name="Shea T."/>
            <person name="Sisk P."/>
            <person name="Sykes S."/>
            <person name="Wortman J."/>
            <person name="Nusbaum C."/>
            <person name="Birren B."/>
        </authorList>
    </citation>
    <scope>NUCLEOTIDE SEQUENCE [LARGE SCALE GENOMIC DNA]</scope>
    <source>
        <strain evidence="5 6">ACS-279-V-Col4</strain>
    </source>
</reference>
<feature type="domain" description="AAA+ ATPase" evidence="4">
    <location>
        <begin position="437"/>
        <end position="562"/>
    </location>
</feature>
<name>K0YX02_9ACTO</name>
<comment type="caution">
    <text evidence="5">The sequence shown here is derived from an EMBL/GenBank/DDBJ whole genome shotgun (WGS) entry which is preliminary data.</text>
</comment>
<dbReference type="PATRIC" id="fig|883077.3.peg.114"/>
<dbReference type="AlphaFoldDB" id="K0YX02"/>
<dbReference type="Gene3D" id="3.40.50.300">
    <property type="entry name" value="P-loop containing nucleotide triphosphate hydrolases"/>
    <property type="match status" value="2"/>
</dbReference>
<dbReference type="RefSeq" id="WP_006680324.1">
    <property type="nucleotide sequence ID" value="NZ_JH815208.1"/>
</dbReference>
<dbReference type="Proteomes" id="UP000003994">
    <property type="component" value="Unassembled WGS sequence"/>
</dbReference>
<evidence type="ECO:0000313" key="6">
    <source>
        <dbReference type="Proteomes" id="UP000003994"/>
    </source>
</evidence>
<evidence type="ECO:0000259" key="4">
    <source>
        <dbReference type="SMART" id="SM00382"/>
    </source>
</evidence>
<organism evidence="5 6">
    <name type="scientific">Schaalia turicensis ACS-279-V-Col4</name>
    <dbReference type="NCBI Taxonomy" id="883077"/>
    <lineage>
        <taxon>Bacteria</taxon>
        <taxon>Bacillati</taxon>
        <taxon>Actinomycetota</taxon>
        <taxon>Actinomycetes</taxon>
        <taxon>Actinomycetales</taxon>
        <taxon>Actinomycetaceae</taxon>
        <taxon>Schaalia</taxon>
    </lineage>
</organism>
<dbReference type="SUPFAM" id="SSF52540">
    <property type="entry name" value="P-loop containing nucleoside triphosphate hydrolases"/>
    <property type="match status" value="2"/>
</dbReference>
<evidence type="ECO:0000313" key="5">
    <source>
        <dbReference type="EMBL" id="EJZ88256.1"/>
    </source>
</evidence>
<dbReference type="PANTHER" id="PTHR43392">
    <property type="entry name" value="AAA-TYPE ATPASE FAMILY PROTEIN / ANKYRIN REPEAT FAMILY PROTEIN"/>
    <property type="match status" value="1"/>
</dbReference>
<keyword evidence="3" id="KW-0067">ATP-binding</keyword>
<evidence type="ECO:0000256" key="2">
    <source>
        <dbReference type="ARBA" id="ARBA00022741"/>
    </source>
</evidence>
<dbReference type="InterPro" id="IPR050773">
    <property type="entry name" value="CbxX/CfxQ_RuBisCO_ESX"/>
</dbReference>
<protein>
    <recommendedName>
        <fullName evidence="4">AAA+ ATPase domain-containing protein</fullName>
    </recommendedName>
</protein>
<dbReference type="HOGENOM" id="CLU_310952_0_0_11"/>
<sequence length="945" mass="106074">MRFFEITCSGCNHIDYQKMCEGLVVEYVYIDYVSEDFRSGTTLGAVTKNNSLEISALKFLLNNQFLAETHKYQPDAEFEIFDCNLEIKIEEVTYQRLATIYYRGTERLLRRANLQELWELHYRGNFVSNPLTSRLISADTDLTSLQHQAVTSSYDRSLGAELERIRQAPPNQSVVVNYVIDVAHAADAHEAGDILLQALASAGRTASRYVYNFDFFQLEVADRTGSQKESVNENLANAFCDSTLVIDYSRLKYGSRQESRAYEVLAQLLNHIAVHAREIQIVFLVSKPSANLIENFSKHTPLPVVLLEPDPTPKASQLTVKEARRLLVQRLHVAGYSPEGDLFEHLLETTFSDASFNGTIEDLANQWINDYSLATNYSCYADAVVLPKDPFKREPAGLERLHELIGLEEVKKEIMRIVRSYRGEVRARRLGMAPADTSLHCVFQGPPGTGKTEVARVYGEILRDLGVLSEGRMLEVSGPRLGEVRFDVTDIFRRAKGSVIFIDEAYAISPVFIPELIACMENNRSDTVVILAGYRGAMEKLLSQNEGFRSRIGSIIDFPNYTTDELLEIFDLMAAQQSLKLTEEARHLVHNRLAGAGRRIDQGNARFARNLLADIRKRQQERLDLWVTTNTSDDSGEGAAKEPELTLEQVQTIAAEDVPMPDKELIPATEQLDRLIGLQNVKTEIKRQLDFVEIQKLRRKVKLSTRFNPMHMVFTGNPGTGKTEVARLVGKIAHERGILSVGDFFEVSKAQLISPIPGTAAQLVSQVFEQARGSVLFIDEAYSLGDGAAGKDAVDAMVKLMEDMREEIIVIMAGYTDEMREFLAANTGFRSRVRTTIKFPDYSPEELTSIFTFLTEEDGYTLDPATPAKAAKIFRAMGSRISSGNGRFARQLLEEAKLYQAERLKKISDKGQSLNTGELEMLLPEDLVMKTDQLAAKQRIGFTGK</sequence>
<comment type="similarity">
    <text evidence="1">Belongs to the CbxX/CfxQ family.</text>
</comment>
<dbReference type="PANTHER" id="PTHR43392:SF2">
    <property type="entry name" value="AAA-TYPE ATPASE FAMILY PROTEIN _ ANKYRIN REPEAT FAMILY PROTEIN"/>
    <property type="match status" value="1"/>
</dbReference>
<dbReference type="SMART" id="SM00382">
    <property type="entry name" value="AAA"/>
    <property type="match status" value="2"/>
</dbReference>
<dbReference type="eggNOG" id="COG0464">
    <property type="taxonomic scope" value="Bacteria"/>
</dbReference>
<proteinExistence type="inferred from homology"/>
<dbReference type="InterPro" id="IPR041627">
    <property type="entry name" value="AAA_lid_6"/>
</dbReference>
<dbReference type="Pfam" id="PF00004">
    <property type="entry name" value="AAA"/>
    <property type="match status" value="2"/>
</dbReference>
<dbReference type="CDD" id="cd00009">
    <property type="entry name" value="AAA"/>
    <property type="match status" value="2"/>
</dbReference>
<evidence type="ECO:0000256" key="3">
    <source>
        <dbReference type="ARBA" id="ARBA00022840"/>
    </source>
</evidence>
<dbReference type="InterPro" id="IPR000641">
    <property type="entry name" value="CbxX/CfxQ"/>
</dbReference>
<dbReference type="Gene3D" id="1.10.8.60">
    <property type="match status" value="2"/>
</dbReference>
<dbReference type="FunFam" id="3.40.50.300:FF:000216">
    <property type="entry name" value="Type VII secretion ATPase EccA"/>
    <property type="match status" value="1"/>
</dbReference>
<dbReference type="PRINTS" id="PR00819">
    <property type="entry name" value="CBXCFQXSUPER"/>
</dbReference>
<keyword evidence="6" id="KW-1185">Reference proteome</keyword>
<dbReference type="InterPro" id="IPR027417">
    <property type="entry name" value="P-loop_NTPase"/>
</dbReference>
<dbReference type="GO" id="GO:0005524">
    <property type="term" value="F:ATP binding"/>
    <property type="evidence" value="ECO:0007669"/>
    <property type="project" value="UniProtKB-KW"/>
</dbReference>